<proteinExistence type="predicted"/>
<dbReference type="Proteomes" id="UP000616151">
    <property type="component" value="Unassembled WGS sequence"/>
</dbReference>
<protein>
    <submittedName>
        <fullName evidence="1">VOC family protein</fullName>
    </submittedName>
</protein>
<sequence>MAEFDQLITFLKVNDISRSLRFYKEILGLPQVYARDGKVIILKANASSFIGLVPAELPAGAQRSSALTLIVKDADAWLPRLDTAGVPNKGKPIFKSEFGIYVLYATDPDGNTVEFLEMRDPDWPHAGDHG</sequence>
<accession>A0ACC5R8M2</accession>
<dbReference type="EMBL" id="JAENHL010000007">
    <property type="protein sequence ID" value="MBK1868996.1"/>
    <property type="molecule type" value="Genomic_DNA"/>
</dbReference>
<keyword evidence="2" id="KW-1185">Reference proteome</keyword>
<comment type="caution">
    <text evidence="1">The sequence shown here is derived from an EMBL/GenBank/DDBJ whole genome shotgun (WGS) entry which is preliminary data.</text>
</comment>
<evidence type="ECO:0000313" key="2">
    <source>
        <dbReference type="Proteomes" id="UP000616151"/>
    </source>
</evidence>
<reference evidence="1" key="1">
    <citation type="submission" date="2021-01" db="EMBL/GenBank/DDBJ databases">
        <authorList>
            <person name="Sun Q."/>
        </authorList>
    </citation>
    <scope>NUCLEOTIDE SEQUENCE</scope>
    <source>
        <strain evidence="1">YIM B02566</strain>
    </source>
</reference>
<organism evidence="1 2">
    <name type="scientific">Taklimakanibacter albus</name>
    <dbReference type="NCBI Taxonomy" id="2800327"/>
    <lineage>
        <taxon>Bacteria</taxon>
        <taxon>Pseudomonadati</taxon>
        <taxon>Pseudomonadota</taxon>
        <taxon>Alphaproteobacteria</taxon>
        <taxon>Hyphomicrobiales</taxon>
        <taxon>Aestuariivirgaceae</taxon>
        <taxon>Taklimakanibacter</taxon>
    </lineage>
</organism>
<evidence type="ECO:0000313" key="1">
    <source>
        <dbReference type="EMBL" id="MBK1868996.1"/>
    </source>
</evidence>
<gene>
    <name evidence="1" type="ORF">JHL16_21735</name>
</gene>
<name>A0ACC5R8M2_9HYPH</name>